<name>A0A1Q9CNE1_SYMMI</name>
<organism evidence="2 3">
    <name type="scientific">Symbiodinium microadriaticum</name>
    <name type="common">Dinoflagellate</name>
    <name type="synonym">Zooxanthella microadriatica</name>
    <dbReference type="NCBI Taxonomy" id="2951"/>
    <lineage>
        <taxon>Eukaryota</taxon>
        <taxon>Sar</taxon>
        <taxon>Alveolata</taxon>
        <taxon>Dinophyceae</taxon>
        <taxon>Suessiales</taxon>
        <taxon>Symbiodiniaceae</taxon>
        <taxon>Symbiodinium</taxon>
    </lineage>
</organism>
<comment type="caution">
    <text evidence="2">The sequence shown here is derived from an EMBL/GenBank/DDBJ whole genome shotgun (WGS) entry which is preliminary data.</text>
</comment>
<reference evidence="2 3" key="1">
    <citation type="submission" date="2016-02" db="EMBL/GenBank/DDBJ databases">
        <title>Genome analysis of coral dinoflagellate symbionts highlights evolutionary adaptations to a symbiotic lifestyle.</title>
        <authorList>
            <person name="Aranda M."/>
            <person name="Li Y."/>
            <person name="Liew Y.J."/>
            <person name="Baumgarten S."/>
            <person name="Simakov O."/>
            <person name="Wilson M."/>
            <person name="Piel J."/>
            <person name="Ashoor H."/>
            <person name="Bougouffa S."/>
            <person name="Bajic V.B."/>
            <person name="Ryu T."/>
            <person name="Ravasi T."/>
            <person name="Bayer T."/>
            <person name="Micklem G."/>
            <person name="Kim H."/>
            <person name="Bhak J."/>
            <person name="Lajeunesse T.C."/>
            <person name="Voolstra C.R."/>
        </authorList>
    </citation>
    <scope>NUCLEOTIDE SEQUENCE [LARGE SCALE GENOMIC DNA]</scope>
    <source>
        <strain evidence="2 3">CCMP2467</strain>
    </source>
</reference>
<feature type="compositionally biased region" description="Acidic residues" evidence="1">
    <location>
        <begin position="1005"/>
        <end position="1014"/>
    </location>
</feature>
<dbReference type="Gene3D" id="3.30.420.10">
    <property type="entry name" value="Ribonuclease H-like superfamily/Ribonuclease H"/>
    <property type="match status" value="1"/>
</dbReference>
<accession>A0A1Q9CNE1</accession>
<evidence type="ECO:0008006" key="4">
    <source>
        <dbReference type="Google" id="ProtNLM"/>
    </source>
</evidence>
<dbReference type="GO" id="GO:0003676">
    <property type="term" value="F:nucleic acid binding"/>
    <property type="evidence" value="ECO:0007669"/>
    <property type="project" value="InterPro"/>
</dbReference>
<feature type="region of interest" description="Disordered" evidence="1">
    <location>
        <begin position="78"/>
        <end position="102"/>
    </location>
</feature>
<dbReference type="SUPFAM" id="SSF53098">
    <property type="entry name" value="Ribonuclease H-like"/>
    <property type="match status" value="1"/>
</dbReference>
<proteinExistence type="predicted"/>
<dbReference type="Proteomes" id="UP000186817">
    <property type="component" value="Unassembled WGS sequence"/>
</dbReference>
<feature type="region of interest" description="Disordered" evidence="1">
    <location>
        <begin position="992"/>
        <end position="1018"/>
    </location>
</feature>
<sequence length="1682" mass="188487">MILDKYELILQYPEGIHSIYLLVNLLMVRHVVKSPLRKDLFRNPGTEQWLGSTNASQDAIHLIAGGVAQLQAAMLKQMSTDRTGERTPETVKPGTTVLPTLPPVRSESASVDLLDWMELIEAPMSDLSDGSATWWKQVRTKAALAYDKWVVSGPIERLRVTPEATSDLEEGRWSRVNSRAASMVLAALDESIRSELVSRRMTGSVTSIVFRLLTLYQPGGEEEKYRTLQQLQSPPRETDPAKAVESLRSWNRWLRRCQELNIQAPDPSLQVRALNSIVKGVLEKNSEACFRTNLVRSYLKIDSNPTKESVEKLYKHLMGECESLATSDGCSNSYANNDAAPGYKVAVSEHFGFLGCKHMVKECPNKKHQGSTGNAKEYLNNFAAASKTVRIDENPEVEHVPARASASSNPEAIDLKEVLADVGKVLKAMSTTTLKKFTVEEVEAQSQERGIATNEITPHKVTKSATVEEREDEEGTGLLDSGASHPMRPAKLNEYQKGQPVKVTLAGEDVKLLMQNGHGTILVQEEKATIQPIVPLGAVIQARLEVIKKEEQRDWLELLREFACSGTKTLLLKAILTSPITRDLPAEVQTKLVQGFDPKEGEAYLKALPLSRRKRKALLASRSWVVHLFSGGEHYKNDPFETIPAAGKVVLEIDKDVSKLWDLNRSDGVYQLLLWAACTGRIADIVGSPPHGSWPTSQSPKHGPEAYALRTSDEPYGIQDLTAFQKQRVDEETVHVAKQLVVWMLAQMCGKRNVGFLLEAPAVEERISKKKPEGVSIWTTEMWKNFGSISGIKEFSFYMGAFGHKAKRPTTIATTYPSVNQIDYNQGVTDDCVPATLLSNAELRRWPRSFKEFVAEAIKDYHAGSWKEEEEMLRAGVRMSKLTKEQREAWHRHLFNDHQPYRADCAVCINAQATGYQHRRRRHPSMYTMALDLAGPFKSKGRDMDHDDYKYIMVAAYRCPREYMSEKAAAELDKNLYVPDEETEVEGEDPMEVIGEAGGGREAGEPEPSEEEKEEVPLGPETMDEAVEGLARPDEWATIYITRPLRGRTNHYVVQAAKEILLQLRQSGLHVGMVHTDRAREFRAKAFKEWTVDSQLRHTKTAGADPAGNSSAEIGIKWAKARVRALLTASGAPQRDWPMAIQHASSDLWARTFPDSPWTSPPATAFGNEVWFRSKAYQGKKEKKHEAAGSRWKKGWYRGPAVDVKRGHLIVREDGGLTVAKSVKFGVWEPNKDLKGILSPAIAEGLPEEERIVDEPPTREELKDEIEFRARKLLEEENFSLEEIVDLYKLLELRGDSDTRLGRKTQITSWYTGAYVHGGVAGARANLREFPYATRYLVKAAKHYCGEIKFSALGVAKNAQLGLHRDSRNYGLSKNYVLPLVEVEGGSLWIQDEEVDESSMVSKVLENGKVVRGRCLEFKKGCPMEFSPREWHEVQPWVGERLVLLMYTPRATKLSAESVEALQEVGFEIDPQSLVPTEGDLQDDDPPGEALQDLPSTMVTMIQVQPDSDEESYAFVEIEENEVFQEGGPHNPELYLRQAPVQEKVKATATKVIKKAEVQYTAGIEDLLQDLKKDGKPLEVTHNVSLQDVRKNITAWKESALKEFTNLTEAKKAFRVVKRKDLPSNCRIVPCKGVYTVKPDKSEQGYRRKTRFVACGNHVPEGEGDFDLFATGVDATSLRTWG</sequence>
<dbReference type="OrthoDB" id="10390700at2759"/>
<gene>
    <name evidence="2" type="ORF">AK812_SmicGene34689</name>
</gene>
<evidence type="ECO:0000313" key="2">
    <source>
        <dbReference type="EMBL" id="OLP84443.1"/>
    </source>
</evidence>
<protein>
    <recommendedName>
        <fullName evidence="4">Copia protein</fullName>
    </recommendedName>
</protein>
<feature type="compositionally biased region" description="Low complexity" evidence="1">
    <location>
        <begin position="90"/>
        <end position="99"/>
    </location>
</feature>
<dbReference type="InterPro" id="IPR012337">
    <property type="entry name" value="RNaseH-like_sf"/>
</dbReference>
<evidence type="ECO:0000256" key="1">
    <source>
        <dbReference type="SAM" id="MobiDB-lite"/>
    </source>
</evidence>
<keyword evidence="3" id="KW-1185">Reference proteome</keyword>
<dbReference type="InterPro" id="IPR036397">
    <property type="entry name" value="RNaseH_sf"/>
</dbReference>
<dbReference type="EMBL" id="LSRX01001042">
    <property type="protein sequence ID" value="OLP84443.1"/>
    <property type="molecule type" value="Genomic_DNA"/>
</dbReference>
<feature type="region of interest" description="Disordered" evidence="1">
    <location>
        <begin position="460"/>
        <end position="487"/>
    </location>
</feature>
<evidence type="ECO:0000313" key="3">
    <source>
        <dbReference type="Proteomes" id="UP000186817"/>
    </source>
</evidence>